<evidence type="ECO:0000313" key="2">
    <source>
        <dbReference type="Proteomes" id="UP000184536"/>
    </source>
</evidence>
<dbReference type="EMBL" id="FQZV01000073">
    <property type="protein sequence ID" value="SHK09917.1"/>
    <property type="molecule type" value="Genomic_DNA"/>
</dbReference>
<reference evidence="2" key="1">
    <citation type="submission" date="2016-11" db="EMBL/GenBank/DDBJ databases">
        <authorList>
            <person name="Varghese N."/>
            <person name="Submissions S."/>
        </authorList>
    </citation>
    <scope>NUCLEOTIDE SEQUENCE [LARGE SCALE GENOMIC DNA]</scope>
    <source>
        <strain evidence="2">DSM 17957</strain>
    </source>
</reference>
<keyword evidence="2" id="KW-1185">Reference proteome</keyword>
<dbReference type="AlphaFoldDB" id="A0A1M6PPS8"/>
<accession>A0A1M6PPS8</accession>
<dbReference type="Proteomes" id="UP000184536">
    <property type="component" value="Unassembled WGS sequence"/>
</dbReference>
<sequence>MKAFYSFFSMEPIPAEDIRLPQEAEEGDIYSCFGLLYQVIGRSVENDKIIYQMKFI</sequence>
<proteinExistence type="predicted"/>
<name>A0A1M6PPS8_9FIRM</name>
<gene>
    <name evidence="1" type="ORF">SAMN02745975_03640</name>
</gene>
<protein>
    <submittedName>
        <fullName evidence="1">Uncharacterized protein</fullName>
    </submittedName>
</protein>
<dbReference type="RefSeq" id="WP_190014718.1">
    <property type="nucleotide sequence ID" value="NZ_FQZV01000073.1"/>
</dbReference>
<organism evidence="1 2">
    <name type="scientific">Geosporobacter subterraneus DSM 17957</name>
    <dbReference type="NCBI Taxonomy" id="1121919"/>
    <lineage>
        <taxon>Bacteria</taxon>
        <taxon>Bacillati</taxon>
        <taxon>Bacillota</taxon>
        <taxon>Clostridia</taxon>
        <taxon>Peptostreptococcales</taxon>
        <taxon>Thermotaleaceae</taxon>
        <taxon>Geosporobacter</taxon>
    </lineage>
</organism>
<dbReference type="STRING" id="1121919.SAMN02745975_03640"/>
<evidence type="ECO:0000313" key="1">
    <source>
        <dbReference type="EMBL" id="SHK09917.1"/>
    </source>
</evidence>